<sequence>MTPDLLNFKKGWMSKLDERGEWKKHWFVLTDAGLRYYRDSGAEEKDDLDGEIDLKSCVKVFEFDVEKNYGFQIQTREAVFTLSAMTAGIRRNWIEVLRKSVQPSSSPDITQLPDSSSDKENSNSLSRPLPSRRPSARQPNSDSRSEVTTSAATTTRRFDYVELAPVPTPGHPPAANQREAAEWQSKEQAQQPEDRGRRSQAGGTARETGSSQWEALLSRKEAGHTSEQRLRIEEEIEKKWQEFERLPLKEMRSLPLLGPRAAQQANEALQREVVASLRQQLERARSGGGGRGGGDGCGPEAPCGRSLAAMERAHRQALEEMQRQHEREMRELERDRDRLLREETQATAQAMEVLKKAHREELEREVGRVRRLYGEGADPQALQTQQQSETQALQRELDSLSERYSQKCLELNRAEQSSGEREREISRREREMEQLRKENQELQSRLMEEISHMRNVIAGHGSEGVSLDDRERNSCELEVLLRVKENEVQYLHKEITCLRNELHSVNTEKQAACERYNEVYAELSGMKSRSEKEIEALREHLKLAMAALQEGQQLGNSLDH</sequence>
<gene>
    <name evidence="10" type="ORF">MATL_G00216920</name>
</gene>
<evidence type="ECO:0000313" key="10">
    <source>
        <dbReference type="EMBL" id="KAG7460035.1"/>
    </source>
</evidence>
<protein>
    <recommendedName>
        <fullName evidence="9">PH domain-containing protein</fullName>
    </recommendedName>
</protein>
<keyword evidence="4 7" id="KW-0175">Coiled coil</keyword>
<dbReference type="InterPro" id="IPR001849">
    <property type="entry name" value="PH_domain"/>
</dbReference>
<reference evidence="10" key="1">
    <citation type="submission" date="2021-01" db="EMBL/GenBank/DDBJ databases">
        <authorList>
            <person name="Zahm M."/>
            <person name="Roques C."/>
            <person name="Cabau C."/>
            <person name="Klopp C."/>
            <person name="Donnadieu C."/>
            <person name="Jouanno E."/>
            <person name="Lampietro C."/>
            <person name="Louis A."/>
            <person name="Herpin A."/>
            <person name="Echchiki A."/>
            <person name="Berthelot C."/>
            <person name="Parey E."/>
            <person name="Roest-Crollius H."/>
            <person name="Braasch I."/>
            <person name="Postlethwait J."/>
            <person name="Bobe J."/>
            <person name="Montfort J."/>
            <person name="Bouchez O."/>
            <person name="Begum T."/>
            <person name="Mejri S."/>
            <person name="Adams A."/>
            <person name="Chen W.-J."/>
            <person name="Guiguen Y."/>
        </authorList>
    </citation>
    <scope>NUCLEOTIDE SEQUENCE</scope>
    <source>
        <strain evidence="10">YG-15Mar2019-1</strain>
        <tissue evidence="10">Brain</tissue>
    </source>
</reference>
<feature type="region of interest" description="Disordered" evidence="8">
    <location>
        <begin position="411"/>
        <end position="440"/>
    </location>
</feature>
<dbReference type="InterPro" id="IPR052223">
    <property type="entry name" value="Actin_Cytoskeleton_Reg"/>
</dbReference>
<feature type="coiled-coil region" evidence="7">
    <location>
        <begin position="520"/>
        <end position="547"/>
    </location>
</feature>
<evidence type="ECO:0000256" key="1">
    <source>
        <dbReference type="ARBA" id="ARBA00004245"/>
    </source>
</evidence>
<dbReference type="GO" id="GO:0051015">
    <property type="term" value="F:actin filament binding"/>
    <property type="evidence" value="ECO:0007669"/>
    <property type="project" value="TreeGrafter"/>
</dbReference>
<dbReference type="GO" id="GO:0015629">
    <property type="term" value="C:actin cytoskeleton"/>
    <property type="evidence" value="ECO:0007669"/>
    <property type="project" value="TreeGrafter"/>
</dbReference>
<proteinExistence type="predicted"/>
<dbReference type="Proteomes" id="UP001046870">
    <property type="component" value="Chromosome 19"/>
</dbReference>
<keyword evidence="5" id="KW-0009">Actin-binding</keyword>
<evidence type="ECO:0000256" key="3">
    <source>
        <dbReference type="ARBA" id="ARBA00022553"/>
    </source>
</evidence>
<dbReference type="SMART" id="SM00233">
    <property type="entry name" value="PH"/>
    <property type="match status" value="1"/>
</dbReference>
<keyword evidence="3" id="KW-0597">Phosphoprotein</keyword>
<dbReference type="CDD" id="cd13275">
    <property type="entry name" value="PH_M-RIP"/>
    <property type="match status" value="1"/>
</dbReference>
<evidence type="ECO:0000256" key="6">
    <source>
        <dbReference type="ARBA" id="ARBA00023212"/>
    </source>
</evidence>
<feature type="compositionally biased region" description="Low complexity" evidence="8">
    <location>
        <begin position="376"/>
        <end position="394"/>
    </location>
</feature>
<evidence type="ECO:0000256" key="4">
    <source>
        <dbReference type="ARBA" id="ARBA00023054"/>
    </source>
</evidence>
<name>A0A9D3PKS2_MEGAT</name>
<comment type="subcellular location">
    <subcellularLocation>
        <location evidence="1">Cytoplasm</location>
        <location evidence="1">Cytoskeleton</location>
    </subcellularLocation>
</comment>
<accession>A0A9D3PKS2</accession>
<feature type="domain" description="PH" evidence="9">
    <location>
        <begin position="6"/>
        <end position="102"/>
    </location>
</feature>
<dbReference type="Pfam" id="PF00169">
    <property type="entry name" value="PH"/>
    <property type="match status" value="1"/>
</dbReference>
<dbReference type="EMBL" id="JAFDVH010000019">
    <property type="protein sequence ID" value="KAG7460035.1"/>
    <property type="molecule type" value="Genomic_DNA"/>
</dbReference>
<feature type="region of interest" description="Disordered" evidence="8">
    <location>
        <begin position="100"/>
        <end position="212"/>
    </location>
</feature>
<dbReference type="InterPro" id="IPR039597">
    <property type="entry name" value="M-RIP_PH"/>
</dbReference>
<evidence type="ECO:0000256" key="8">
    <source>
        <dbReference type="SAM" id="MobiDB-lite"/>
    </source>
</evidence>
<dbReference type="AlphaFoldDB" id="A0A9D3PKS2"/>
<keyword evidence="2" id="KW-0963">Cytoplasm</keyword>
<comment type="caution">
    <text evidence="10">The sequence shown here is derived from an EMBL/GenBank/DDBJ whole genome shotgun (WGS) entry which is preliminary data.</text>
</comment>
<dbReference type="SUPFAM" id="SSF50729">
    <property type="entry name" value="PH domain-like"/>
    <property type="match status" value="1"/>
</dbReference>
<keyword evidence="6" id="KW-0206">Cytoskeleton</keyword>
<dbReference type="PROSITE" id="PS50003">
    <property type="entry name" value="PH_DOMAIN"/>
    <property type="match status" value="1"/>
</dbReference>
<dbReference type="OrthoDB" id="9942268at2759"/>
<feature type="compositionally biased region" description="Polar residues" evidence="8">
    <location>
        <begin position="137"/>
        <end position="155"/>
    </location>
</feature>
<evidence type="ECO:0000256" key="7">
    <source>
        <dbReference type="SAM" id="Coils"/>
    </source>
</evidence>
<feature type="compositionally biased region" description="Polar residues" evidence="8">
    <location>
        <begin position="101"/>
        <end position="113"/>
    </location>
</feature>
<dbReference type="PANTHER" id="PTHR17271:SF10">
    <property type="entry name" value="TRIO AND F-ACTIN-BINDING PROTEIN"/>
    <property type="match status" value="1"/>
</dbReference>
<keyword evidence="11" id="KW-1185">Reference proteome</keyword>
<dbReference type="FunFam" id="2.30.29.30:FF:000133">
    <property type="entry name" value="myosin phosphatase Rho-interacting protein isoform X1"/>
    <property type="match status" value="1"/>
</dbReference>
<dbReference type="Gene3D" id="2.30.29.30">
    <property type="entry name" value="Pleckstrin-homology domain (PH domain)/Phosphotyrosine-binding domain (PTB)"/>
    <property type="match status" value="1"/>
</dbReference>
<evidence type="ECO:0000256" key="5">
    <source>
        <dbReference type="ARBA" id="ARBA00023203"/>
    </source>
</evidence>
<evidence type="ECO:0000256" key="2">
    <source>
        <dbReference type="ARBA" id="ARBA00022490"/>
    </source>
</evidence>
<dbReference type="PANTHER" id="PTHR17271">
    <property type="entry name" value="PLECKSTRIN HOMOLOGY PH DOMAIN-CONTAINING PROTEIN"/>
    <property type="match status" value="1"/>
</dbReference>
<dbReference type="GO" id="GO:1900026">
    <property type="term" value="P:positive regulation of substrate adhesion-dependent cell spreading"/>
    <property type="evidence" value="ECO:0007669"/>
    <property type="project" value="TreeGrafter"/>
</dbReference>
<feature type="compositionally biased region" description="Low complexity" evidence="8">
    <location>
        <begin position="122"/>
        <end position="133"/>
    </location>
</feature>
<organism evidence="10 11">
    <name type="scientific">Megalops atlanticus</name>
    <name type="common">Tarpon</name>
    <name type="synonym">Clupea gigantea</name>
    <dbReference type="NCBI Taxonomy" id="7932"/>
    <lineage>
        <taxon>Eukaryota</taxon>
        <taxon>Metazoa</taxon>
        <taxon>Chordata</taxon>
        <taxon>Craniata</taxon>
        <taxon>Vertebrata</taxon>
        <taxon>Euteleostomi</taxon>
        <taxon>Actinopterygii</taxon>
        <taxon>Neopterygii</taxon>
        <taxon>Teleostei</taxon>
        <taxon>Elopiformes</taxon>
        <taxon>Megalopidae</taxon>
        <taxon>Megalops</taxon>
    </lineage>
</organism>
<feature type="region of interest" description="Disordered" evidence="8">
    <location>
        <begin position="376"/>
        <end position="396"/>
    </location>
</feature>
<evidence type="ECO:0000259" key="9">
    <source>
        <dbReference type="PROSITE" id="PS50003"/>
    </source>
</evidence>
<dbReference type="InterPro" id="IPR011993">
    <property type="entry name" value="PH-like_dom_sf"/>
</dbReference>
<evidence type="ECO:0000313" key="11">
    <source>
        <dbReference type="Proteomes" id="UP001046870"/>
    </source>
</evidence>